<keyword evidence="1" id="KW-0175">Coiled coil</keyword>
<dbReference type="CDD" id="cd18785">
    <property type="entry name" value="SF2_C"/>
    <property type="match status" value="1"/>
</dbReference>
<dbReference type="InterPro" id="IPR054347">
    <property type="entry name" value="TOTE_primase"/>
</dbReference>
<dbReference type="Pfam" id="PF13091">
    <property type="entry name" value="PLDc_2"/>
    <property type="match status" value="1"/>
</dbReference>
<evidence type="ECO:0000313" key="3">
    <source>
        <dbReference type="EMBL" id="CUP36625.1"/>
    </source>
</evidence>
<organism evidence="3 4">
    <name type="scientific">Faecalicatena contorta</name>
    <dbReference type="NCBI Taxonomy" id="39482"/>
    <lineage>
        <taxon>Bacteria</taxon>
        <taxon>Bacillati</taxon>
        <taxon>Bacillota</taxon>
        <taxon>Clostridia</taxon>
        <taxon>Lachnospirales</taxon>
        <taxon>Lachnospiraceae</taxon>
        <taxon>Faecalicatena</taxon>
    </lineage>
</organism>
<dbReference type="Proteomes" id="UP000095544">
    <property type="component" value="Unassembled WGS sequence"/>
</dbReference>
<protein>
    <submittedName>
        <fullName evidence="3">Hef nuclease</fullName>
    </submittedName>
</protein>
<dbReference type="GO" id="GO:0005829">
    <property type="term" value="C:cytosol"/>
    <property type="evidence" value="ECO:0007669"/>
    <property type="project" value="TreeGrafter"/>
</dbReference>
<gene>
    <name evidence="3" type="ORF">ERS852491_04972</name>
</gene>
<reference evidence="3 4" key="1">
    <citation type="submission" date="2015-09" db="EMBL/GenBank/DDBJ databases">
        <authorList>
            <consortium name="Pathogen Informatics"/>
        </authorList>
    </citation>
    <scope>NUCLEOTIDE SEQUENCE [LARGE SCALE GENOMIC DNA]</scope>
    <source>
        <strain evidence="3 4">2789STDY5834876</strain>
    </source>
</reference>
<dbReference type="Pfam" id="PF22548">
    <property type="entry name" value="AEP-TOTE"/>
    <property type="match status" value="1"/>
</dbReference>
<dbReference type="SUPFAM" id="SSF52540">
    <property type="entry name" value="P-loop containing nucleoside triphosphate hydrolases"/>
    <property type="match status" value="2"/>
</dbReference>
<dbReference type="EMBL" id="CYZU01000090">
    <property type="protein sequence ID" value="CUP36625.1"/>
    <property type="molecule type" value="Genomic_DNA"/>
</dbReference>
<dbReference type="RefSeq" id="WP_055155285.1">
    <property type="nucleotide sequence ID" value="NZ_CYZU01000090.1"/>
</dbReference>
<dbReference type="PANTHER" id="PTHR47396:SF1">
    <property type="entry name" value="ATP-DEPENDENT HELICASE IRC3-RELATED"/>
    <property type="match status" value="1"/>
</dbReference>
<feature type="domain" description="Helicase ATP-binding" evidence="2">
    <location>
        <begin position="471"/>
        <end position="637"/>
    </location>
</feature>
<dbReference type="Gene3D" id="3.40.50.300">
    <property type="entry name" value="P-loop containing nucleotide triphosphate hydrolases"/>
    <property type="match status" value="2"/>
</dbReference>
<dbReference type="InterPro" id="IPR006935">
    <property type="entry name" value="Helicase/UvrB_N"/>
</dbReference>
<dbReference type="GO" id="GO:0005524">
    <property type="term" value="F:ATP binding"/>
    <property type="evidence" value="ECO:0007669"/>
    <property type="project" value="InterPro"/>
</dbReference>
<dbReference type="InterPro" id="IPR014001">
    <property type="entry name" value="Helicase_ATP-bd"/>
</dbReference>
<dbReference type="OrthoDB" id="9758243at2"/>
<accession>A0A174MSC3</accession>
<dbReference type="InterPro" id="IPR050742">
    <property type="entry name" value="Helicase_Restrict-Modif_Enz"/>
</dbReference>
<dbReference type="CDD" id="cd09126">
    <property type="entry name" value="PLDc_C_DEXD_like"/>
    <property type="match status" value="1"/>
</dbReference>
<name>A0A174MSC3_9FIRM</name>
<sequence length="996" mass="114508">MSNDELDQLRQQVNRLRKENKILKALLEKENISYTEAITRLDSYEEDDEYDPNQGRRIIHPAQITDEMANRFYARFWGRQDVYSKRTIKKSTGEVNYYPQCNNFWSERCYRKSGTKIKCMDCEYRDWSRLTIRQIKAHLLGKSYEASDVIGVYPLLTDNTCRFLVFDFDNHEKSAEKKDFANTDEEWRNEVNAMCRICDLNGIYFLLERSRSGRGAHLWIFLDKPVSAALVRKFGFALLEKGAEEVNLKSFKYYDRMLPAQDHLPEGGLGNLIALPLQGKALLEGNSAFIDEKWNAYPDQWSVLMGTPRLTKEFLEEKIKEWEPEYTVAENGCERANEDGNRSKPWNRNRKFHVADVDGKLNVVLSNGVYVDTINLKPAIQNHIRKLAAFSNPIFYKNQAIGLSNFENSRWIYFGKDENGYIEIPRGLLDELIEKCKEAGIPCDVVDERASGRHINVNFSGELRKEQEPAVEKLLHYDNGILHAATAFGKTVVCSALIAERKTSTLILLKSSTLIDQWIESLEKFLVIEEEMPEYETKTGRKKKRKSLIGRLQGPHDSTTGIIDIAMVGSVCKKGEFHPRLSEYGMVMVDECHHSASDRIVNILNEVKAKYVYGVTATPMRGDGLEKINYMLIGPIRYQFTAKDKAKEQKIGHLVYPRFTRAVVPRGAGQKIHPNDAYEIIRNNEMRDRQIIEDVKSCVLQGRTPVVLTKYKDHAEGLYHQLNDYADHVFLMTGNNSKKEHKAIREQMQKIPDHESLILVATGKLVGEGFDFPRLDTLIMAAPVAWKGVVEQYAGRLNRDYEGKENVIVYDYVDSHIPMFDNMYAKRMRAYKQIGYEICTDAENGKQDANAIFDYENYADVYNRDLINADKSIIISSPVISGQKVSHIISMLRSRQEAGVKVTIVTWAPDAYGYGKSDYWMELHERMRKAGFYVQLAEEFCEHYVIVDEEIVWYGSMNFLAKEDAEDNLMRVCSKSIAAELMEMTFGGSRGVTELR</sequence>
<evidence type="ECO:0000313" key="4">
    <source>
        <dbReference type="Proteomes" id="UP000095544"/>
    </source>
</evidence>
<dbReference type="InterPro" id="IPR027417">
    <property type="entry name" value="P-loop_NTPase"/>
</dbReference>
<evidence type="ECO:0000256" key="1">
    <source>
        <dbReference type="SAM" id="Coils"/>
    </source>
</evidence>
<dbReference type="SMART" id="SM00487">
    <property type="entry name" value="DEXDc"/>
    <property type="match status" value="1"/>
</dbReference>
<dbReference type="PROSITE" id="PS51192">
    <property type="entry name" value="HELICASE_ATP_BIND_1"/>
    <property type="match status" value="1"/>
</dbReference>
<dbReference type="SUPFAM" id="SSF56024">
    <property type="entry name" value="Phospholipase D/nuclease"/>
    <property type="match status" value="1"/>
</dbReference>
<dbReference type="Pfam" id="PF04851">
    <property type="entry name" value="ResIII"/>
    <property type="match status" value="1"/>
</dbReference>
<dbReference type="InterPro" id="IPR025202">
    <property type="entry name" value="PLD-like_dom"/>
</dbReference>
<dbReference type="Gene3D" id="3.30.870.10">
    <property type="entry name" value="Endonuclease Chain A"/>
    <property type="match status" value="1"/>
</dbReference>
<dbReference type="STRING" id="39482.ERS852491_04972"/>
<feature type="coiled-coil region" evidence="1">
    <location>
        <begin position="6"/>
        <end position="33"/>
    </location>
</feature>
<proteinExistence type="predicted"/>
<dbReference type="GO" id="GO:0003677">
    <property type="term" value="F:DNA binding"/>
    <property type="evidence" value="ECO:0007669"/>
    <property type="project" value="InterPro"/>
</dbReference>
<dbReference type="AlphaFoldDB" id="A0A174MSC3"/>
<evidence type="ECO:0000259" key="2">
    <source>
        <dbReference type="PROSITE" id="PS51192"/>
    </source>
</evidence>
<dbReference type="PANTHER" id="PTHR47396">
    <property type="entry name" value="TYPE I RESTRICTION ENZYME ECOKI R PROTEIN"/>
    <property type="match status" value="1"/>
</dbReference>
<dbReference type="GO" id="GO:0016787">
    <property type="term" value="F:hydrolase activity"/>
    <property type="evidence" value="ECO:0007669"/>
    <property type="project" value="InterPro"/>
</dbReference>